<reference evidence="1" key="1">
    <citation type="submission" date="2023-11" db="EMBL/GenBank/DDBJ databases">
        <authorList>
            <person name="Poullet M."/>
        </authorList>
    </citation>
    <scope>NUCLEOTIDE SEQUENCE</scope>
    <source>
        <strain evidence="1">E1834</strain>
    </source>
</reference>
<sequence length="172" mass="19077">MDRQVKESKSHSLSATSFSSLSSPSFTYFPYQHSESNNNNDHIPPPILLPSKFNKNNFLSSSNSSTTHIPSIVFDRHSAEALVGSVDSFGNENSRDTSSGTTVDIVDRAPFYVGAGGRLPIGEQKMSSLEKLIRLVYKIILKNIMYPMMLLNNFHINGGLNKRNKVKNLKIG</sequence>
<protein>
    <submittedName>
        <fullName evidence="1">Uncharacterized protein</fullName>
    </submittedName>
</protein>
<evidence type="ECO:0000313" key="2">
    <source>
        <dbReference type="Proteomes" id="UP001497535"/>
    </source>
</evidence>
<dbReference type="EMBL" id="CAVMJV010000011">
    <property type="protein sequence ID" value="CAK5043910.1"/>
    <property type="molecule type" value="Genomic_DNA"/>
</dbReference>
<dbReference type="Proteomes" id="UP001497535">
    <property type="component" value="Unassembled WGS sequence"/>
</dbReference>
<keyword evidence="2" id="KW-1185">Reference proteome</keyword>
<comment type="caution">
    <text evidence="1">The sequence shown here is derived from an EMBL/GenBank/DDBJ whole genome shotgun (WGS) entry which is preliminary data.</text>
</comment>
<proteinExistence type="predicted"/>
<name>A0ACB0YEX9_MELEN</name>
<evidence type="ECO:0000313" key="1">
    <source>
        <dbReference type="EMBL" id="CAK5043910.1"/>
    </source>
</evidence>
<accession>A0ACB0YEX9</accession>
<gene>
    <name evidence="1" type="ORF">MENTE1834_LOCUS11289</name>
</gene>
<organism evidence="1 2">
    <name type="scientific">Meloidogyne enterolobii</name>
    <name type="common">Root-knot nematode worm</name>
    <name type="synonym">Meloidogyne mayaguensis</name>
    <dbReference type="NCBI Taxonomy" id="390850"/>
    <lineage>
        <taxon>Eukaryota</taxon>
        <taxon>Metazoa</taxon>
        <taxon>Ecdysozoa</taxon>
        <taxon>Nematoda</taxon>
        <taxon>Chromadorea</taxon>
        <taxon>Rhabditida</taxon>
        <taxon>Tylenchina</taxon>
        <taxon>Tylenchomorpha</taxon>
        <taxon>Tylenchoidea</taxon>
        <taxon>Meloidogynidae</taxon>
        <taxon>Meloidogyninae</taxon>
        <taxon>Meloidogyne</taxon>
    </lineage>
</organism>